<comment type="similarity">
    <text evidence="1">Belongs to the short-chain dehydrogenases/reductases (SDR) family.</text>
</comment>
<accession>A0A1X6Y9Q4</accession>
<dbReference type="Gene3D" id="3.40.50.720">
    <property type="entry name" value="NAD(P)-binding Rossmann-like Domain"/>
    <property type="match status" value="1"/>
</dbReference>
<dbReference type="SUPFAM" id="SSF51735">
    <property type="entry name" value="NAD(P)-binding Rossmann-fold domains"/>
    <property type="match status" value="1"/>
</dbReference>
<evidence type="ECO:0000313" key="4">
    <source>
        <dbReference type="Proteomes" id="UP000193207"/>
    </source>
</evidence>
<dbReference type="GO" id="GO:0004316">
    <property type="term" value="F:3-oxoacyl-[acyl-carrier-protein] reductase (NADPH) activity"/>
    <property type="evidence" value="ECO:0007669"/>
    <property type="project" value="UniProtKB-EC"/>
</dbReference>
<dbReference type="Proteomes" id="UP000193207">
    <property type="component" value="Unassembled WGS sequence"/>
</dbReference>
<evidence type="ECO:0000256" key="2">
    <source>
        <dbReference type="ARBA" id="ARBA00023002"/>
    </source>
</evidence>
<protein>
    <submittedName>
        <fullName evidence="3">3-oxoacyl-[acyl-carrier-protein] reductase FabG</fullName>
        <ecNumber evidence="3">1.1.1.100</ecNumber>
    </submittedName>
</protein>
<dbReference type="InterPro" id="IPR002347">
    <property type="entry name" value="SDR_fam"/>
</dbReference>
<dbReference type="FunFam" id="3.40.50.720:FF:000084">
    <property type="entry name" value="Short-chain dehydrogenase reductase"/>
    <property type="match status" value="1"/>
</dbReference>
<dbReference type="PRINTS" id="PR00080">
    <property type="entry name" value="SDRFAMILY"/>
</dbReference>
<evidence type="ECO:0000256" key="1">
    <source>
        <dbReference type="ARBA" id="ARBA00006484"/>
    </source>
</evidence>
<dbReference type="PANTHER" id="PTHR43639">
    <property type="entry name" value="OXIDOREDUCTASE, SHORT-CHAIN DEHYDROGENASE/REDUCTASE FAMILY (AFU_ORTHOLOGUE AFUA_5G02870)"/>
    <property type="match status" value="1"/>
</dbReference>
<reference evidence="3 4" key="1">
    <citation type="submission" date="2017-03" db="EMBL/GenBank/DDBJ databases">
        <authorList>
            <person name="Afonso C.L."/>
            <person name="Miller P.J."/>
            <person name="Scott M.A."/>
            <person name="Spackman E."/>
            <person name="Goraichik I."/>
            <person name="Dimitrov K.M."/>
            <person name="Suarez D.L."/>
            <person name="Swayne D.E."/>
        </authorList>
    </citation>
    <scope>NUCLEOTIDE SEQUENCE [LARGE SCALE GENOMIC DNA]</scope>
    <source>
        <strain evidence="3 4">CECT 8110</strain>
    </source>
</reference>
<name>A0A1X6Y9Q4_9RHOB</name>
<dbReference type="AlphaFoldDB" id="A0A1X6Y9Q4"/>
<proteinExistence type="inferred from homology"/>
<dbReference type="PROSITE" id="PS00061">
    <property type="entry name" value="ADH_SHORT"/>
    <property type="match status" value="1"/>
</dbReference>
<organism evidence="3 4">
    <name type="scientific">Roseovarius halotolerans</name>
    <dbReference type="NCBI Taxonomy" id="505353"/>
    <lineage>
        <taxon>Bacteria</taxon>
        <taxon>Pseudomonadati</taxon>
        <taxon>Pseudomonadota</taxon>
        <taxon>Alphaproteobacteria</taxon>
        <taxon>Rhodobacterales</taxon>
        <taxon>Roseobacteraceae</taxon>
        <taxon>Roseovarius</taxon>
    </lineage>
</organism>
<dbReference type="PRINTS" id="PR00081">
    <property type="entry name" value="GDHRDH"/>
</dbReference>
<dbReference type="InterPro" id="IPR020904">
    <property type="entry name" value="Sc_DH/Rdtase_CS"/>
</dbReference>
<dbReference type="InterPro" id="IPR036291">
    <property type="entry name" value="NAD(P)-bd_dom_sf"/>
</dbReference>
<dbReference type="EC" id="1.1.1.100" evidence="3"/>
<dbReference type="Pfam" id="PF13561">
    <property type="entry name" value="adh_short_C2"/>
    <property type="match status" value="1"/>
</dbReference>
<evidence type="ECO:0000313" key="3">
    <source>
        <dbReference type="EMBL" id="SLN13027.1"/>
    </source>
</evidence>
<gene>
    <name evidence="3" type="primary">fabG_1</name>
    <name evidence="3" type="ORF">ROH8110_00207</name>
</gene>
<keyword evidence="4" id="KW-1185">Reference proteome</keyword>
<dbReference type="EMBL" id="FWFU01000001">
    <property type="protein sequence ID" value="SLN13027.1"/>
    <property type="molecule type" value="Genomic_DNA"/>
</dbReference>
<sequence>MITADLAGKTALVTGGASGIGLATSTMLARMGAKVAINHLEDDPTGPARLSELRAEGLDVISAPGNVSVPGNAEAMTAAAIEALGGLDYLVNNAGTSGTPDKIPPSQLDKMTEEFWQLLLNTNLIGAFRCAHAAADALKASRGAIVNMTSIAGIGQQGSSIAYAASKSGLVSLTRSLARGLAPEVRVNAVAPGQTKTPWTENWPEERKQWARDQSVLKRRSSPEDIAEAVLFLCAGASMVTGHVLVVDGGMTL</sequence>
<dbReference type="PANTHER" id="PTHR43639:SF1">
    <property type="entry name" value="SHORT-CHAIN DEHYDROGENASE_REDUCTASE FAMILY PROTEIN"/>
    <property type="match status" value="1"/>
</dbReference>
<dbReference type="RefSeq" id="WP_085815939.1">
    <property type="nucleotide sequence ID" value="NZ_FWFU01000001.1"/>
</dbReference>
<keyword evidence="2 3" id="KW-0560">Oxidoreductase</keyword>
<dbReference type="OrthoDB" id="198783at2"/>